<evidence type="ECO:0000256" key="3">
    <source>
        <dbReference type="ARBA" id="ARBA00022723"/>
    </source>
</evidence>
<evidence type="ECO:0000259" key="7">
    <source>
        <dbReference type="Pfam" id="PF03460"/>
    </source>
</evidence>
<organism evidence="8 9">
    <name type="scientific">Marmoricola endophyticus</name>
    <dbReference type="NCBI Taxonomy" id="2040280"/>
    <lineage>
        <taxon>Bacteria</taxon>
        <taxon>Bacillati</taxon>
        <taxon>Actinomycetota</taxon>
        <taxon>Actinomycetes</taxon>
        <taxon>Propionibacteriales</taxon>
        <taxon>Nocardioidaceae</taxon>
        <taxon>Marmoricola</taxon>
    </lineage>
</organism>
<name>A0A917F088_9ACTN</name>
<dbReference type="InterPro" id="IPR005117">
    <property type="entry name" value="NiRdtase/SiRdtase_haem-b_fer"/>
</dbReference>
<dbReference type="InterPro" id="IPR045854">
    <property type="entry name" value="NO2/SO3_Rdtase_4Fe4S_sf"/>
</dbReference>
<comment type="caution">
    <text evidence="8">The sequence shown here is derived from an EMBL/GenBank/DDBJ whole genome shotgun (WGS) entry which is preliminary data.</text>
</comment>
<dbReference type="PANTHER" id="PTHR32439">
    <property type="entry name" value="FERREDOXIN--NITRITE REDUCTASE, CHLOROPLASTIC"/>
    <property type="match status" value="1"/>
</dbReference>
<evidence type="ECO:0000256" key="2">
    <source>
        <dbReference type="ARBA" id="ARBA00022617"/>
    </source>
</evidence>
<evidence type="ECO:0000256" key="5">
    <source>
        <dbReference type="ARBA" id="ARBA00023004"/>
    </source>
</evidence>
<dbReference type="GO" id="GO:0016491">
    <property type="term" value="F:oxidoreductase activity"/>
    <property type="evidence" value="ECO:0007669"/>
    <property type="project" value="UniProtKB-KW"/>
</dbReference>
<keyword evidence="2" id="KW-0349">Heme</keyword>
<protein>
    <recommendedName>
        <fullName evidence="7">Nitrite/Sulfite reductase ferredoxin-like domain-containing protein</fullName>
    </recommendedName>
</protein>
<keyword evidence="4" id="KW-0560">Oxidoreductase</keyword>
<proteinExistence type="predicted"/>
<dbReference type="SUPFAM" id="SSF55124">
    <property type="entry name" value="Nitrite/Sulfite reductase N-terminal domain-like"/>
    <property type="match status" value="1"/>
</dbReference>
<dbReference type="PANTHER" id="PTHR32439:SF9">
    <property type="entry name" value="BLR3264 PROTEIN"/>
    <property type="match status" value="1"/>
</dbReference>
<evidence type="ECO:0000256" key="4">
    <source>
        <dbReference type="ARBA" id="ARBA00023002"/>
    </source>
</evidence>
<reference evidence="8" key="2">
    <citation type="submission" date="2020-09" db="EMBL/GenBank/DDBJ databases">
        <authorList>
            <person name="Sun Q."/>
            <person name="Zhou Y."/>
        </authorList>
    </citation>
    <scope>NUCLEOTIDE SEQUENCE</scope>
    <source>
        <strain evidence="8">CGMCC 1.16067</strain>
    </source>
</reference>
<evidence type="ECO:0000313" key="8">
    <source>
        <dbReference type="EMBL" id="GGF31989.1"/>
    </source>
</evidence>
<dbReference type="AlphaFoldDB" id="A0A917F088"/>
<gene>
    <name evidence="8" type="ORF">GCM10011519_01730</name>
</gene>
<keyword evidence="6" id="KW-0411">Iron-sulfur</keyword>
<dbReference type="InterPro" id="IPR036136">
    <property type="entry name" value="Nit/Sulf_reduc_fer-like_dom_sf"/>
</dbReference>
<evidence type="ECO:0000256" key="6">
    <source>
        <dbReference type="ARBA" id="ARBA00023014"/>
    </source>
</evidence>
<evidence type="ECO:0000313" key="9">
    <source>
        <dbReference type="Proteomes" id="UP000649179"/>
    </source>
</evidence>
<dbReference type="EMBL" id="BMKQ01000001">
    <property type="protein sequence ID" value="GGF31989.1"/>
    <property type="molecule type" value="Genomic_DNA"/>
</dbReference>
<dbReference type="Gene3D" id="3.90.480.20">
    <property type="match status" value="1"/>
</dbReference>
<accession>A0A917F088</accession>
<dbReference type="Proteomes" id="UP000649179">
    <property type="component" value="Unassembled WGS sequence"/>
</dbReference>
<dbReference type="SUPFAM" id="SSF56014">
    <property type="entry name" value="Nitrite and sulphite reductase 4Fe-4S domain-like"/>
    <property type="match status" value="1"/>
</dbReference>
<reference evidence="8" key="1">
    <citation type="journal article" date="2014" name="Int. J. Syst. Evol. Microbiol.">
        <title>Complete genome sequence of Corynebacterium casei LMG S-19264T (=DSM 44701T), isolated from a smear-ripened cheese.</title>
        <authorList>
            <consortium name="US DOE Joint Genome Institute (JGI-PGF)"/>
            <person name="Walter F."/>
            <person name="Albersmeier A."/>
            <person name="Kalinowski J."/>
            <person name="Ruckert C."/>
        </authorList>
    </citation>
    <scope>NUCLEOTIDE SEQUENCE</scope>
    <source>
        <strain evidence="8">CGMCC 1.16067</strain>
    </source>
</reference>
<dbReference type="Pfam" id="PF03460">
    <property type="entry name" value="NIR_SIR_ferr"/>
    <property type="match status" value="1"/>
</dbReference>
<keyword evidence="3" id="KW-0479">Metal-binding</keyword>
<evidence type="ECO:0000256" key="1">
    <source>
        <dbReference type="ARBA" id="ARBA00022485"/>
    </source>
</evidence>
<dbReference type="GO" id="GO:0046872">
    <property type="term" value="F:metal ion binding"/>
    <property type="evidence" value="ECO:0007669"/>
    <property type="project" value="UniProtKB-KW"/>
</dbReference>
<dbReference type="InterPro" id="IPR051329">
    <property type="entry name" value="NIR_SIR_4Fe-4S"/>
</dbReference>
<keyword evidence="1" id="KW-0004">4Fe-4S</keyword>
<feature type="domain" description="Nitrite/Sulfite reductase ferredoxin-like" evidence="7">
    <location>
        <begin position="42"/>
        <end position="91"/>
    </location>
</feature>
<sequence>MSHDVATIAQPVGSVRGVPAASAHPRDRRDACPGILRPWPAEDGALVRVRLVGGRITAGQLAGLSAVAREHGDGDLHLTSRANLQLRGLPAGPEGTDPAVVEAIEALGLLPSRAHDQVRNLLVSPGTASGRVDPWPLAQETERLLLADPRTARLPGKFLLAVDDGSGDLLDQDTDLLLVPLDEHSAQTRVGDDWGESVSLANGPRLLVHLATEFLRLRGDGPSAAWHVVELSSAQRDALMPTYDADERVPAAPAPPSYDERHRRVPDGRLTPDAVDGLVAGLPGDPLLVVTPWRGILLP</sequence>
<keyword evidence="5" id="KW-0408">Iron</keyword>
<keyword evidence="9" id="KW-1185">Reference proteome</keyword>
<dbReference type="GO" id="GO:0051539">
    <property type="term" value="F:4 iron, 4 sulfur cluster binding"/>
    <property type="evidence" value="ECO:0007669"/>
    <property type="project" value="UniProtKB-KW"/>
</dbReference>